<dbReference type="OrthoDB" id="312811at2157"/>
<dbReference type="RefSeq" id="WP_193435657.1">
    <property type="nucleotide sequence ID" value="NZ_CP063144.1"/>
</dbReference>
<dbReference type="PANTHER" id="PTHR43839:SF1">
    <property type="entry name" value="OPPC IN A BINDING PROTEIN-DEPENDENT TRANSPORT SYSTEM"/>
    <property type="match status" value="1"/>
</dbReference>
<reference evidence="8 9" key="1">
    <citation type="submission" date="2020-10" db="EMBL/GenBank/DDBJ databases">
        <title>Complete genome sequence of Thermosphaera aggregans strain 3507.</title>
        <authorList>
            <person name="Zayulina K.S."/>
            <person name="Elcheninov A.G."/>
            <person name="Toshchakov S.V."/>
            <person name="Kublanov I.V."/>
            <person name="Kochetkova T.V."/>
        </authorList>
    </citation>
    <scope>NUCLEOTIDE SEQUENCE [LARGE SCALE GENOMIC DNA]</scope>
    <source>
        <strain evidence="8 9">3507</strain>
    </source>
</reference>
<evidence type="ECO:0000256" key="3">
    <source>
        <dbReference type="ARBA" id="ARBA00022989"/>
    </source>
</evidence>
<keyword evidence="9" id="KW-1185">Reference proteome</keyword>
<evidence type="ECO:0000313" key="9">
    <source>
        <dbReference type="Proteomes" id="UP000593766"/>
    </source>
</evidence>
<evidence type="ECO:0000256" key="6">
    <source>
        <dbReference type="SAM" id="Coils"/>
    </source>
</evidence>
<keyword evidence="3 5" id="KW-1133">Transmembrane helix</keyword>
<dbReference type="PANTHER" id="PTHR43839">
    <property type="entry name" value="OPPC IN A BINDING PROTEIN-DEPENDENT TRANSPORT SYSTEM"/>
    <property type="match status" value="1"/>
</dbReference>
<dbReference type="EMBL" id="CP063144">
    <property type="protein sequence ID" value="QOR93850.1"/>
    <property type="molecule type" value="Genomic_DNA"/>
</dbReference>
<keyword evidence="4 5" id="KW-0472">Membrane</keyword>
<dbReference type="KEGG" id="tcs:IMZ38_04150"/>
<sequence>MAGKKELTLADKLTLKVIRPLKNVFRDLLRYWAGRVGIAIIIFLIATSIYAALTLPAGFIARWENAAYWDENPQWAPPTWVSMFGSPVAESLVISKTRPDEPLVLDSGRFVIKYIGTYRLEQPAFPQDLVLKLFRLKVVNVSGTIYVPHIVMVVTRPDGCVIQMFESDIALGGNETVEFIATRDLKPDIFDLWRISNFLATYYNFTVPLEIVGSNVTLQRIGESIIVSKLRDEVRLKRSSFLFGLPVLEVGKKDQTPQLNSITSSLNFLIERINVTNEQVADIKQRLVDVRDLIDSLRSENKTLTDFLRTLEKAQANLTLTWKIAFVNLLLPGEQLDMLNSIIKDVSKYIEQLYTTDAFYNIKITTTPLTGKYEFILTISYTARDELRDIVSSPADEVRIIVKGNAYGFSGTDDLGRDLLQVLLYGTPIALAIGLTTAIITTFIGVFAGIASGYYGGIIDEVIQRIADIIGNIPTLPILIILAQIAQTEYAQYGTEVKALMTILTIIGVLIIFGWGGLAITVRAMTLSIKEEPYIDAARALGASNSRIIFKHIFPQVAMYASASLVASVPGAILSEAGLSVLGIRHGWPTWGAILSRARDTGRYDIWWWIVPPGVMLSITSLAFILLGLAIEKIVEPRLRTL</sequence>
<organism evidence="8 9">
    <name type="scientific">Thermosphaera chiliense</name>
    <dbReference type="NCBI Taxonomy" id="3402707"/>
    <lineage>
        <taxon>Archaea</taxon>
        <taxon>Thermoproteota</taxon>
        <taxon>Thermoprotei</taxon>
        <taxon>Desulfurococcales</taxon>
        <taxon>Desulfurococcaceae</taxon>
        <taxon>Thermosphaera</taxon>
    </lineage>
</organism>
<dbReference type="Pfam" id="PF00528">
    <property type="entry name" value="BPD_transp_1"/>
    <property type="match status" value="1"/>
</dbReference>
<evidence type="ECO:0000259" key="7">
    <source>
        <dbReference type="PROSITE" id="PS50928"/>
    </source>
</evidence>
<dbReference type="GO" id="GO:0005886">
    <property type="term" value="C:plasma membrane"/>
    <property type="evidence" value="ECO:0007669"/>
    <property type="project" value="UniProtKB-SubCell"/>
</dbReference>
<accession>A0A7M1UNP2</accession>
<dbReference type="InterPro" id="IPR000515">
    <property type="entry name" value="MetI-like"/>
</dbReference>
<keyword evidence="6" id="KW-0175">Coiled coil</keyword>
<dbReference type="AlphaFoldDB" id="A0A7M1UNP2"/>
<evidence type="ECO:0000256" key="4">
    <source>
        <dbReference type="ARBA" id="ARBA00023136"/>
    </source>
</evidence>
<dbReference type="SUPFAM" id="SSF161098">
    <property type="entry name" value="MetI-like"/>
    <property type="match status" value="1"/>
</dbReference>
<proteinExistence type="inferred from homology"/>
<feature type="transmembrane region" description="Helical" evidence="5">
    <location>
        <begin position="606"/>
        <end position="631"/>
    </location>
</feature>
<feature type="coiled-coil region" evidence="6">
    <location>
        <begin position="266"/>
        <end position="317"/>
    </location>
</feature>
<dbReference type="Proteomes" id="UP000593766">
    <property type="component" value="Chromosome"/>
</dbReference>
<evidence type="ECO:0000313" key="8">
    <source>
        <dbReference type="EMBL" id="QOR93850.1"/>
    </source>
</evidence>
<dbReference type="PROSITE" id="PS50928">
    <property type="entry name" value="ABC_TM1"/>
    <property type="match status" value="1"/>
</dbReference>
<feature type="transmembrane region" description="Helical" evidence="5">
    <location>
        <begin position="466"/>
        <end position="487"/>
    </location>
</feature>
<comment type="similarity">
    <text evidence="5">Belongs to the binding-protein-dependent transport system permease family.</text>
</comment>
<feature type="domain" description="ABC transmembrane type-1" evidence="7">
    <location>
        <begin position="427"/>
        <end position="628"/>
    </location>
</feature>
<dbReference type="CDD" id="cd06261">
    <property type="entry name" value="TM_PBP2"/>
    <property type="match status" value="1"/>
</dbReference>
<dbReference type="GO" id="GO:0055085">
    <property type="term" value="P:transmembrane transport"/>
    <property type="evidence" value="ECO:0007669"/>
    <property type="project" value="InterPro"/>
</dbReference>
<dbReference type="GeneID" id="59454582"/>
<comment type="subcellular location">
    <subcellularLocation>
        <location evidence="5">Cell membrane</location>
        <topology evidence="5">Multi-pass membrane protein</topology>
    </subcellularLocation>
    <subcellularLocation>
        <location evidence="1">Membrane</location>
        <topology evidence="1">Multi-pass membrane protein</topology>
    </subcellularLocation>
</comment>
<feature type="transmembrane region" description="Helical" evidence="5">
    <location>
        <begin position="32"/>
        <end position="53"/>
    </location>
</feature>
<evidence type="ECO:0000256" key="5">
    <source>
        <dbReference type="RuleBase" id="RU363032"/>
    </source>
</evidence>
<dbReference type="Gene3D" id="1.10.3720.10">
    <property type="entry name" value="MetI-like"/>
    <property type="match status" value="1"/>
</dbReference>
<gene>
    <name evidence="8" type="ORF">IMZ38_04150</name>
</gene>
<name>A0A7M1UNP2_9CREN</name>
<feature type="transmembrane region" description="Helical" evidence="5">
    <location>
        <begin position="429"/>
        <end position="454"/>
    </location>
</feature>
<keyword evidence="5" id="KW-0813">Transport</keyword>
<evidence type="ECO:0000256" key="2">
    <source>
        <dbReference type="ARBA" id="ARBA00022692"/>
    </source>
</evidence>
<evidence type="ECO:0000256" key="1">
    <source>
        <dbReference type="ARBA" id="ARBA00004141"/>
    </source>
</evidence>
<keyword evidence="2 5" id="KW-0812">Transmembrane</keyword>
<feature type="transmembrane region" description="Helical" evidence="5">
    <location>
        <begin position="499"/>
        <end position="520"/>
    </location>
</feature>
<feature type="transmembrane region" description="Helical" evidence="5">
    <location>
        <begin position="557"/>
        <end position="586"/>
    </location>
</feature>
<dbReference type="InterPro" id="IPR035906">
    <property type="entry name" value="MetI-like_sf"/>
</dbReference>
<protein>
    <submittedName>
        <fullName evidence="8">ABC transporter permease subunit</fullName>
    </submittedName>
</protein>